<dbReference type="Pfam" id="PF13387">
    <property type="entry name" value="Lnb_N"/>
    <property type="match status" value="1"/>
</dbReference>
<feature type="transmembrane region" description="Helical" evidence="1">
    <location>
        <begin position="250"/>
        <end position="271"/>
    </location>
</feature>
<keyword evidence="1" id="KW-0472">Membrane</keyword>
<evidence type="ECO:0000313" key="5">
    <source>
        <dbReference type="Proteomes" id="UP001500067"/>
    </source>
</evidence>
<evidence type="ECO:0000259" key="2">
    <source>
        <dbReference type="Pfam" id="PF13387"/>
    </source>
</evidence>
<feature type="domain" description="Lnb-like transmembrane" evidence="3">
    <location>
        <begin position="252"/>
        <end position="377"/>
    </location>
</feature>
<protein>
    <submittedName>
        <fullName evidence="4">DUF4105 domain-containing protein</fullName>
    </submittedName>
</protein>
<organism evidence="4 5">
    <name type="scientific">Nemorincola caseinilytica</name>
    <dbReference type="NCBI Taxonomy" id="2054315"/>
    <lineage>
        <taxon>Bacteria</taxon>
        <taxon>Pseudomonadati</taxon>
        <taxon>Bacteroidota</taxon>
        <taxon>Chitinophagia</taxon>
        <taxon>Chitinophagales</taxon>
        <taxon>Chitinophagaceae</taxon>
        <taxon>Nemorincola</taxon>
    </lineage>
</organism>
<dbReference type="Pfam" id="PF25221">
    <property type="entry name" value="5TMH_Lnb"/>
    <property type="match status" value="1"/>
</dbReference>
<keyword evidence="1" id="KW-1133">Transmembrane helix</keyword>
<gene>
    <name evidence="4" type="ORF">GCM10023093_06850</name>
</gene>
<dbReference type="InterPro" id="IPR025178">
    <property type="entry name" value="Lnb_N"/>
</dbReference>
<name>A0ABP8N9V2_9BACT</name>
<feature type="transmembrane region" description="Helical" evidence="1">
    <location>
        <begin position="283"/>
        <end position="302"/>
    </location>
</feature>
<keyword evidence="1" id="KW-0812">Transmembrane</keyword>
<feature type="domain" description="Lnb N-terminal periplasmic" evidence="2">
    <location>
        <begin position="23"/>
        <end position="156"/>
    </location>
</feature>
<feature type="transmembrane region" description="Helical" evidence="1">
    <location>
        <begin position="333"/>
        <end position="350"/>
    </location>
</feature>
<reference evidence="5" key="1">
    <citation type="journal article" date="2019" name="Int. J. Syst. Evol. Microbiol.">
        <title>The Global Catalogue of Microorganisms (GCM) 10K type strain sequencing project: providing services to taxonomists for standard genome sequencing and annotation.</title>
        <authorList>
            <consortium name="The Broad Institute Genomics Platform"/>
            <consortium name="The Broad Institute Genome Sequencing Center for Infectious Disease"/>
            <person name="Wu L."/>
            <person name="Ma J."/>
        </authorList>
    </citation>
    <scope>NUCLEOTIDE SEQUENCE [LARGE SCALE GENOMIC DNA]</scope>
    <source>
        <strain evidence="5">JCM 32105</strain>
    </source>
</reference>
<comment type="caution">
    <text evidence="4">The sequence shown here is derived from an EMBL/GenBank/DDBJ whole genome shotgun (WGS) entry which is preliminary data.</text>
</comment>
<keyword evidence="5" id="KW-1185">Reference proteome</keyword>
<dbReference type="Proteomes" id="UP001500067">
    <property type="component" value="Unassembled WGS sequence"/>
</dbReference>
<feature type="transmembrane region" description="Helical" evidence="1">
    <location>
        <begin position="356"/>
        <end position="374"/>
    </location>
</feature>
<feature type="transmembrane region" description="Helical" evidence="1">
    <location>
        <begin position="308"/>
        <end position="326"/>
    </location>
</feature>
<evidence type="ECO:0000259" key="3">
    <source>
        <dbReference type="Pfam" id="PF25221"/>
    </source>
</evidence>
<accession>A0ABP8N9V2</accession>
<proteinExistence type="predicted"/>
<sequence length="397" mass="44709">MGLAAGAQSPVADTMAAPAHHGSGLRISLLTCGVGDEVYETFGHTAVRITDSNANPPFDDLVYNYGMFNGYDKGFELKFMRGKLKYYVATNYFGTFMEEYYAYGRSVEEQELVLDDDKKLEIKAYLENNALPENRYYKYDFFFDNCATRIRDIFPRTLGSGFVYGDAVRPVQGYTFRDIMNKYFYDRHWTRLGVNILLGSRIDKVLTNMDIMFLPDYLRDGLAAATLNGRPISKKPELILDGSHRAPAGLNVPMIMCCALLVLTILGHSLYRLRVLGRIMNGLLLFVTGLLGCLILLMWFGTDHQGCGNNFNVLWMLPVNILLLVWRPKGIGKYAIIAIGLIGVSLVLHVCRIQGLIPEFLPLMAALVVVYISLYRQGKSKAKANRVLKQEYHDVLS</sequence>
<evidence type="ECO:0000256" key="1">
    <source>
        <dbReference type="SAM" id="Phobius"/>
    </source>
</evidence>
<evidence type="ECO:0000313" key="4">
    <source>
        <dbReference type="EMBL" id="GAA4461712.1"/>
    </source>
</evidence>
<dbReference type="EMBL" id="BAABFA010000005">
    <property type="protein sequence ID" value="GAA4461712.1"/>
    <property type="molecule type" value="Genomic_DNA"/>
</dbReference>
<dbReference type="InterPro" id="IPR057436">
    <property type="entry name" value="5TMH_Lnb"/>
</dbReference>